<reference evidence="1" key="1">
    <citation type="submission" date="2023-04" db="EMBL/GenBank/DDBJ databases">
        <title>A chromosome-level genome assembly of the parasitoid wasp Eretmocerus hayati.</title>
        <authorList>
            <person name="Zhong Y."/>
            <person name="Liu S."/>
            <person name="Liu Y."/>
        </authorList>
    </citation>
    <scope>NUCLEOTIDE SEQUENCE</scope>
    <source>
        <strain evidence="1">ZJU_SS_LIU_2023</strain>
    </source>
</reference>
<accession>A0ACC2NY22</accession>
<name>A0ACC2NY22_9HYME</name>
<protein>
    <submittedName>
        <fullName evidence="1">Uncharacterized protein</fullName>
    </submittedName>
</protein>
<keyword evidence="2" id="KW-1185">Reference proteome</keyword>
<sequence>MPSPSVFEWCSSSLSSIHQSLNRIIGNEPSEVSRYTASIFSLKGKTPAQKYKDLNEIVDMIVKNTQAKGKISAEDDVSPEMASLVQTIVGAKMKFSNLIIEGLKSQDQKVVNKALHAEWFFIGSNEHVHVEFFMENIMPFVSSRTRNAIVKQLSYSLEGYEEKSEQFFSKFSELYGLELSLILLNSCSESYVFEKILEHKLILPLKILERLYVRHPSLAIKYLHLGIKHDSNYMGNQAIHEIKIDEYIHFLPNLLKEHPQEFIQLYKVTSDTKLRLGRKKSAIFMKELKTHLIDEPNIFLKLLSLKDVHANLEKTELNCMLDNFLPKYLDEFNLDLVLDVLEHNRHGNTLELIREKCKNLYSKDLLHNGMCKTSSRLFKLLPVNEKRYLARNWMEKDEEAPDLFNAYTFYLPPNEALPILKKKISSTSKINDRAEIISSMIKCCSYYHSKQGLAEVLRYYYDKHKNEQNLVHKRFLQSLNQEFDISALSENHWKILNDILYHAYVKKELFNTSSSLVESILESALSHVLNDRKNDQSTINKISEMIVECKIDNSSRSWNVLKNQPQLEKESLKKFLQLIAQRYPENHSVWENKCDKLARLLSIVRSIADYNDRNFPSKCTSKSKTAPPMDFDVDEGLRITDYSWLLRLSEDFFSRSENGIRKKLLMKILRMHATDFYECKMNELSIIRDIESGEALSLLKTDPGKIFANWSEYLSEARQRLHQNSRSAVRFITACKWHTDISVKFIERCLAEMTIDGSVIVLGILLEGSAFEKAIAPFIPKDGSLESPTAKANFKTVHSILRAMRYTNPPVSLETIASFCQGDYLSIAEGTLFSVAQRVPTNKILEFAEGLLGRNVSLSKRGLRLIEKIATKPKLRQVLSNCWSSETNSSKRQLIGKTIMDLFMKQPGEGNWNLVRECFKGLSVEDDELIEKFSNIDNIDRSYLSEFIEEYVIKIEKLATNGLKAEKRNKCVSILVENIDSKSMKILEDSTILALIRNYFYNPSSLETSRVVRKFAVRCCLESSDEQFESRLEGLIEMFDKLLGTFNDPHPKAPRFYVAIYTIREFVEDLLEWISNADSKKSMAIVDKILNTLTFNLLPWQVSSSYLSLNLYKESLSSNSPKEFGHRCAKRIPEFVEELTSNDSVVDDIADCLNSDILRKIFMDVQVCDKNLAVIQGFLEGDSFYGALVASKLLDHREVSKYSDEYDEIIRSLRTVQNKSVQYNLYKHLSRIEYDF</sequence>
<organism evidence="1 2">
    <name type="scientific">Eretmocerus hayati</name>
    <dbReference type="NCBI Taxonomy" id="131215"/>
    <lineage>
        <taxon>Eukaryota</taxon>
        <taxon>Metazoa</taxon>
        <taxon>Ecdysozoa</taxon>
        <taxon>Arthropoda</taxon>
        <taxon>Hexapoda</taxon>
        <taxon>Insecta</taxon>
        <taxon>Pterygota</taxon>
        <taxon>Neoptera</taxon>
        <taxon>Endopterygota</taxon>
        <taxon>Hymenoptera</taxon>
        <taxon>Apocrita</taxon>
        <taxon>Proctotrupomorpha</taxon>
        <taxon>Chalcidoidea</taxon>
        <taxon>Aphelinidae</taxon>
        <taxon>Aphelininae</taxon>
        <taxon>Eretmocerus</taxon>
    </lineage>
</organism>
<comment type="caution">
    <text evidence="1">The sequence shown here is derived from an EMBL/GenBank/DDBJ whole genome shotgun (WGS) entry which is preliminary data.</text>
</comment>
<dbReference type="Proteomes" id="UP001239111">
    <property type="component" value="Chromosome 2"/>
</dbReference>
<evidence type="ECO:0000313" key="1">
    <source>
        <dbReference type="EMBL" id="KAJ8675102.1"/>
    </source>
</evidence>
<gene>
    <name evidence="1" type="ORF">QAD02_010888</name>
</gene>
<dbReference type="EMBL" id="CM056742">
    <property type="protein sequence ID" value="KAJ8675102.1"/>
    <property type="molecule type" value="Genomic_DNA"/>
</dbReference>
<evidence type="ECO:0000313" key="2">
    <source>
        <dbReference type="Proteomes" id="UP001239111"/>
    </source>
</evidence>
<proteinExistence type="predicted"/>